<proteinExistence type="predicted"/>
<dbReference type="InterPro" id="IPR011989">
    <property type="entry name" value="ARM-like"/>
</dbReference>
<evidence type="ECO:0000313" key="1">
    <source>
        <dbReference type="EMBL" id="KAL0308145.1"/>
    </source>
</evidence>
<accession>A0AAW2KM91</accession>
<dbReference type="Gene3D" id="1.25.10.10">
    <property type="entry name" value="Leucine-rich Repeat Variant"/>
    <property type="match status" value="1"/>
</dbReference>
<reference evidence="1" key="2">
    <citation type="journal article" date="2024" name="Plant">
        <title>Genomic evolution and insights into agronomic trait innovations of Sesamum species.</title>
        <authorList>
            <person name="Miao H."/>
            <person name="Wang L."/>
            <person name="Qu L."/>
            <person name="Liu H."/>
            <person name="Sun Y."/>
            <person name="Le M."/>
            <person name="Wang Q."/>
            <person name="Wei S."/>
            <person name="Zheng Y."/>
            <person name="Lin W."/>
            <person name="Duan Y."/>
            <person name="Cao H."/>
            <person name="Xiong S."/>
            <person name="Wang X."/>
            <person name="Wei L."/>
            <person name="Li C."/>
            <person name="Ma Q."/>
            <person name="Ju M."/>
            <person name="Zhao R."/>
            <person name="Li G."/>
            <person name="Mu C."/>
            <person name="Tian Q."/>
            <person name="Mei H."/>
            <person name="Zhang T."/>
            <person name="Gao T."/>
            <person name="Zhang H."/>
        </authorList>
    </citation>
    <scope>NUCLEOTIDE SEQUENCE</scope>
    <source>
        <strain evidence="1">G01</strain>
    </source>
</reference>
<name>A0AAW2KM91_9LAMI</name>
<protein>
    <submittedName>
        <fullName evidence="1">Uncharacterized protein</fullName>
    </submittedName>
</protein>
<reference evidence="1" key="1">
    <citation type="submission" date="2020-06" db="EMBL/GenBank/DDBJ databases">
        <authorList>
            <person name="Li T."/>
            <person name="Hu X."/>
            <person name="Zhang T."/>
            <person name="Song X."/>
            <person name="Zhang H."/>
            <person name="Dai N."/>
            <person name="Sheng W."/>
            <person name="Hou X."/>
            <person name="Wei L."/>
        </authorList>
    </citation>
    <scope>NUCLEOTIDE SEQUENCE</scope>
    <source>
        <strain evidence="1">G01</strain>
        <tissue evidence="1">Leaf</tissue>
    </source>
</reference>
<dbReference type="AlphaFoldDB" id="A0AAW2KM91"/>
<organism evidence="1">
    <name type="scientific">Sesamum angustifolium</name>
    <dbReference type="NCBI Taxonomy" id="2727405"/>
    <lineage>
        <taxon>Eukaryota</taxon>
        <taxon>Viridiplantae</taxon>
        <taxon>Streptophyta</taxon>
        <taxon>Embryophyta</taxon>
        <taxon>Tracheophyta</taxon>
        <taxon>Spermatophyta</taxon>
        <taxon>Magnoliopsida</taxon>
        <taxon>eudicotyledons</taxon>
        <taxon>Gunneridae</taxon>
        <taxon>Pentapetalae</taxon>
        <taxon>asterids</taxon>
        <taxon>lamiids</taxon>
        <taxon>Lamiales</taxon>
        <taxon>Pedaliaceae</taxon>
        <taxon>Sesamum</taxon>
    </lineage>
</organism>
<gene>
    <name evidence="1" type="ORF">Sangu_2992000</name>
</gene>
<sequence length="320" mass="36301">MDSSTSPTGLNPTDHDDEEVILYIGRLQPGKDCTSNSWHPLLILRATMVTPHRQMMMLTLSTSSHLKHRKNMSHYYNQIQEDQDCSVVWVKTTPATKDSIWGCPCFFMTTSVGEKYMSNDEHDQNLMDHQHRSNHLSHHFSSRPLPCAHPGFSHMLLHKFGIYNKARPDLDVNPLEEIMKGDDSEQKESLGSILPDSIFMLMLSRRLHCLYSMLIDACKGQQPGSLVGRVLSRGKYFLSAAFAKQGASSIIKLIKKVKKSSPHATAMTRVLSTKFMDIMTHPTARDVILQCLILFPRQPNEYTSNSYISNANGFNHSFLF</sequence>
<dbReference type="EMBL" id="JACGWK010000025">
    <property type="protein sequence ID" value="KAL0308145.1"/>
    <property type="molecule type" value="Genomic_DNA"/>
</dbReference>
<comment type="caution">
    <text evidence="1">The sequence shown here is derived from an EMBL/GenBank/DDBJ whole genome shotgun (WGS) entry which is preliminary data.</text>
</comment>